<dbReference type="EMBL" id="SLWR01000001">
    <property type="protein sequence ID" value="TCO51824.1"/>
    <property type="molecule type" value="Genomic_DNA"/>
</dbReference>
<reference evidence="1 2" key="1">
    <citation type="journal article" date="2015" name="Stand. Genomic Sci.">
        <title>Genomic Encyclopedia of Bacterial and Archaeal Type Strains, Phase III: the genomes of soil and plant-associated and newly described type strains.</title>
        <authorList>
            <person name="Whitman W.B."/>
            <person name="Woyke T."/>
            <person name="Klenk H.P."/>
            <person name="Zhou Y."/>
            <person name="Lilburn T.G."/>
            <person name="Beck B.J."/>
            <person name="De Vos P."/>
            <person name="Vandamme P."/>
            <person name="Eisen J.A."/>
            <person name="Garrity G."/>
            <person name="Hugenholtz P."/>
            <person name="Kyrpides N.C."/>
        </authorList>
    </citation>
    <scope>NUCLEOTIDE SEQUENCE [LARGE SCALE GENOMIC DNA]</scope>
    <source>
        <strain evidence="1 2">VKM Ac-2541</strain>
    </source>
</reference>
<protein>
    <submittedName>
        <fullName evidence="1">Uncharacterized protein</fullName>
    </submittedName>
</protein>
<evidence type="ECO:0000313" key="1">
    <source>
        <dbReference type="EMBL" id="TCO51824.1"/>
    </source>
</evidence>
<organism evidence="1 2">
    <name type="scientific">Kribbella antiqua</name>
    <dbReference type="NCBI Taxonomy" id="2512217"/>
    <lineage>
        <taxon>Bacteria</taxon>
        <taxon>Bacillati</taxon>
        <taxon>Actinomycetota</taxon>
        <taxon>Actinomycetes</taxon>
        <taxon>Propionibacteriales</taxon>
        <taxon>Kribbellaceae</taxon>
        <taxon>Kribbella</taxon>
    </lineage>
</organism>
<keyword evidence="2" id="KW-1185">Reference proteome</keyword>
<comment type="caution">
    <text evidence="1">The sequence shown here is derived from an EMBL/GenBank/DDBJ whole genome shotgun (WGS) entry which is preliminary data.</text>
</comment>
<evidence type="ECO:0000313" key="2">
    <source>
        <dbReference type="Proteomes" id="UP000295573"/>
    </source>
</evidence>
<name>A0A4R2J1L3_9ACTN</name>
<dbReference type="Proteomes" id="UP000295573">
    <property type="component" value="Unassembled WGS sequence"/>
</dbReference>
<dbReference type="AlphaFoldDB" id="A0A4R2J1L3"/>
<proteinExistence type="predicted"/>
<accession>A0A4R2J1L3</accession>
<gene>
    <name evidence="1" type="ORF">EV646_101819</name>
</gene>
<sequence>MAEAPTGLRPAVRWGDCLGGQTEDTVGRVSYPRPQIPRGVPSIPQVVVLREAPSDQQPWWTADRLLYVESLPVRSGWSALGGG</sequence>